<evidence type="ECO:0000313" key="1">
    <source>
        <dbReference type="EMBL" id="NWU83821.1"/>
    </source>
</evidence>
<proteinExistence type="predicted"/>
<dbReference type="OrthoDB" id="9390510at2759"/>
<gene>
    <name evidence="1" type="primary">Itpripl1_2</name>
    <name evidence="1" type="ORF">ONYCOR_R15369</name>
</gene>
<keyword evidence="2" id="KW-1185">Reference proteome</keyword>
<feature type="non-terminal residue" evidence="1">
    <location>
        <position position="1"/>
    </location>
</feature>
<name>A0A7K6A1R9_ONYCO</name>
<evidence type="ECO:0000313" key="2">
    <source>
        <dbReference type="Proteomes" id="UP000550309"/>
    </source>
</evidence>
<dbReference type="EMBL" id="VZRK01000256">
    <property type="protein sequence ID" value="NWU83821.1"/>
    <property type="molecule type" value="Genomic_DNA"/>
</dbReference>
<dbReference type="AlphaFoldDB" id="A0A7K6A1R9"/>
<accession>A0A7K6A1R9</accession>
<reference evidence="1 2" key="1">
    <citation type="submission" date="2019-09" db="EMBL/GenBank/DDBJ databases">
        <title>Bird 10,000 Genomes (B10K) Project - Family phase.</title>
        <authorList>
            <person name="Zhang G."/>
        </authorList>
    </citation>
    <scope>NUCLEOTIDE SEQUENCE [LARGE SCALE GENOMIC DNA]</scope>
    <source>
        <strain evidence="1">B10K-DU-028-75</strain>
        <tissue evidence="1">Mixed tissue sample</tissue>
    </source>
</reference>
<protein>
    <submittedName>
        <fullName evidence="1">IPIL1 protein</fullName>
    </submittedName>
</protein>
<dbReference type="Proteomes" id="UP000550309">
    <property type="component" value="Unassembled WGS sequence"/>
</dbReference>
<comment type="caution">
    <text evidence="1">The sequence shown here is derived from an EMBL/GenBank/DDBJ whole genome shotgun (WGS) entry which is preliminary data.</text>
</comment>
<sequence length="152" mass="17786">SWSVHKHQIFYQLLVFLRPSPGHSFILEEDTLGQQPEPCSYIRVELECTCSREHLMALTWCFVHSTDKKLPKDQRSPLLRTLCTGFLLEVQRIASWVQHLVEAAWWRLPHWPHQHLRVLPSSRSCKFLLIGPSHRQSCIELFFALQQGSSDN</sequence>
<feature type="non-terminal residue" evidence="1">
    <location>
        <position position="152"/>
    </location>
</feature>
<organism evidence="1 2">
    <name type="scientific">Onychorhynchus coronatus</name>
    <name type="common">Royal flycatcher</name>
    <dbReference type="NCBI Taxonomy" id="360224"/>
    <lineage>
        <taxon>Eukaryota</taxon>
        <taxon>Metazoa</taxon>
        <taxon>Chordata</taxon>
        <taxon>Craniata</taxon>
        <taxon>Vertebrata</taxon>
        <taxon>Euteleostomi</taxon>
        <taxon>Archelosauria</taxon>
        <taxon>Archosauria</taxon>
        <taxon>Dinosauria</taxon>
        <taxon>Saurischia</taxon>
        <taxon>Theropoda</taxon>
        <taxon>Coelurosauria</taxon>
        <taxon>Aves</taxon>
        <taxon>Neognathae</taxon>
        <taxon>Neoaves</taxon>
        <taxon>Telluraves</taxon>
        <taxon>Australaves</taxon>
        <taxon>Passeriformes</taxon>
        <taxon>Tyrannidae</taxon>
        <taxon>Onychorhynchus</taxon>
    </lineage>
</organism>